<feature type="domain" description="Micro-fibrillar-associated protein 1 C-terminal" evidence="2">
    <location>
        <begin position="3"/>
        <end position="90"/>
    </location>
</feature>
<dbReference type="Proteomes" id="UP000030689">
    <property type="component" value="Unassembled WGS sequence"/>
</dbReference>
<dbReference type="Gramene" id="ESQ33609">
    <property type="protein sequence ID" value="ESQ33609"/>
    <property type="gene ID" value="EUTSA_v10009152mg"/>
</dbReference>
<accession>V4KQQ9</accession>
<dbReference type="InterPro" id="IPR033194">
    <property type="entry name" value="MFAP1"/>
</dbReference>
<evidence type="ECO:0000313" key="4">
    <source>
        <dbReference type="Proteomes" id="UP000030689"/>
    </source>
</evidence>
<protein>
    <recommendedName>
        <fullName evidence="2">Micro-fibrillar-associated protein 1 C-terminal domain-containing protein</fullName>
    </recommendedName>
</protein>
<keyword evidence="1" id="KW-0175">Coiled coil</keyword>
<reference evidence="3 4" key="1">
    <citation type="journal article" date="2013" name="Front. Plant Sci.">
        <title>The Reference Genome of the Halophytic Plant Eutrema salsugineum.</title>
        <authorList>
            <person name="Yang R."/>
            <person name="Jarvis D.E."/>
            <person name="Chen H."/>
            <person name="Beilstein M.A."/>
            <person name="Grimwood J."/>
            <person name="Jenkins J."/>
            <person name="Shu S."/>
            <person name="Prochnik S."/>
            <person name="Xin M."/>
            <person name="Ma C."/>
            <person name="Schmutz J."/>
            <person name="Wing R.A."/>
            <person name="Mitchell-Olds T."/>
            <person name="Schumaker K.S."/>
            <person name="Wang X."/>
        </authorList>
    </citation>
    <scope>NUCLEOTIDE SEQUENCE [LARGE SCALE GENOMIC DNA]</scope>
</reference>
<evidence type="ECO:0000259" key="2">
    <source>
        <dbReference type="Pfam" id="PF06991"/>
    </source>
</evidence>
<dbReference type="Pfam" id="PF06991">
    <property type="entry name" value="MFAP1"/>
    <property type="match status" value="1"/>
</dbReference>
<keyword evidence="4" id="KW-1185">Reference proteome</keyword>
<dbReference type="InterPro" id="IPR009730">
    <property type="entry name" value="MFAP1_C"/>
</dbReference>
<gene>
    <name evidence="3" type="ORF">EUTSA_v10009152mg</name>
</gene>
<sequence length="113" mass="13288">MLKMIKPVFVRKSERDTVAERERLEAKKEALEELAKRKMEMRKAETKQLVVEKVRKDEEIEKNKLLEEANIEDVETDDEINEVEEYEAWKFAPGCYTLAVSEPLPAAMYMHLS</sequence>
<dbReference type="KEGG" id="eus:EUTSA_v10009152mg"/>
<dbReference type="AlphaFoldDB" id="V4KQQ9"/>
<name>V4KQQ9_EUTSA</name>
<dbReference type="EMBL" id="KI517683">
    <property type="protein sequence ID" value="ESQ33609.1"/>
    <property type="molecule type" value="Genomic_DNA"/>
</dbReference>
<evidence type="ECO:0000313" key="3">
    <source>
        <dbReference type="EMBL" id="ESQ33609.1"/>
    </source>
</evidence>
<dbReference type="STRING" id="72664.V4KQQ9"/>
<dbReference type="PANTHER" id="PTHR15327">
    <property type="entry name" value="MICROFIBRIL-ASSOCIATED PROTEIN"/>
    <property type="match status" value="1"/>
</dbReference>
<dbReference type="eggNOG" id="KOG1425">
    <property type="taxonomic scope" value="Eukaryota"/>
</dbReference>
<evidence type="ECO:0000256" key="1">
    <source>
        <dbReference type="SAM" id="Coils"/>
    </source>
</evidence>
<proteinExistence type="predicted"/>
<organism evidence="3 4">
    <name type="scientific">Eutrema salsugineum</name>
    <name type="common">Saltwater cress</name>
    <name type="synonym">Sisymbrium salsugineum</name>
    <dbReference type="NCBI Taxonomy" id="72664"/>
    <lineage>
        <taxon>Eukaryota</taxon>
        <taxon>Viridiplantae</taxon>
        <taxon>Streptophyta</taxon>
        <taxon>Embryophyta</taxon>
        <taxon>Tracheophyta</taxon>
        <taxon>Spermatophyta</taxon>
        <taxon>Magnoliopsida</taxon>
        <taxon>eudicotyledons</taxon>
        <taxon>Gunneridae</taxon>
        <taxon>Pentapetalae</taxon>
        <taxon>rosids</taxon>
        <taxon>malvids</taxon>
        <taxon>Brassicales</taxon>
        <taxon>Brassicaceae</taxon>
        <taxon>Eutremeae</taxon>
        <taxon>Eutrema</taxon>
    </lineage>
</organism>
<feature type="coiled-coil region" evidence="1">
    <location>
        <begin position="14"/>
        <end position="47"/>
    </location>
</feature>